<keyword evidence="1" id="KW-0472">Membrane</keyword>
<comment type="caution">
    <text evidence="2">The sequence shown here is derived from an EMBL/GenBank/DDBJ whole genome shotgun (WGS) entry which is preliminary data.</text>
</comment>
<keyword evidence="1" id="KW-1133">Transmembrane helix</keyword>
<reference evidence="3" key="1">
    <citation type="journal article" date="2019" name="Int. J. Syst. Evol. Microbiol.">
        <title>The Global Catalogue of Microorganisms (GCM) 10K type strain sequencing project: providing services to taxonomists for standard genome sequencing and annotation.</title>
        <authorList>
            <consortium name="The Broad Institute Genomics Platform"/>
            <consortium name="The Broad Institute Genome Sequencing Center for Infectious Disease"/>
            <person name="Wu L."/>
            <person name="Ma J."/>
        </authorList>
    </citation>
    <scope>NUCLEOTIDE SEQUENCE [LARGE SCALE GENOMIC DNA]</scope>
    <source>
        <strain evidence="3">KCTC 19812</strain>
    </source>
</reference>
<evidence type="ECO:0000313" key="3">
    <source>
        <dbReference type="Proteomes" id="UP001597414"/>
    </source>
</evidence>
<feature type="transmembrane region" description="Helical" evidence="1">
    <location>
        <begin position="12"/>
        <end position="30"/>
    </location>
</feature>
<name>A0ABW5B5V6_9BACT</name>
<protein>
    <submittedName>
        <fullName evidence="2">Uncharacterized protein</fullName>
    </submittedName>
</protein>
<accession>A0ABW5B5V6</accession>
<dbReference type="Proteomes" id="UP001597414">
    <property type="component" value="Unassembled WGS sequence"/>
</dbReference>
<keyword evidence="1" id="KW-0812">Transmembrane</keyword>
<evidence type="ECO:0000313" key="2">
    <source>
        <dbReference type="EMBL" id="MFD2200541.1"/>
    </source>
</evidence>
<sequence length="240" mass="28305">MKRILYLLKEKWPEYLIEILVLIIGIYGAFELSNYGENNSRKRAELEILKGCKTELTTDLAEIKLNMDELGKSERALNLIIEVLENNGSYHDSLAYHFNYTLLPMHFVHSTSSFETAKSRGLDIISNADIRNKLIAVYDSQYDFFLKAEQEELAEVEYNMRHILPSRFESGWNFTGKSTFEGNMVPLDFESLKKDREYLYFIKTQRNRTGSYIGFFYENLRKSVEDMIQDLEREIKRLER</sequence>
<dbReference type="RefSeq" id="WP_380800296.1">
    <property type="nucleotide sequence ID" value="NZ_JBHUIV010000007.1"/>
</dbReference>
<dbReference type="EMBL" id="JBHUIV010000007">
    <property type="protein sequence ID" value="MFD2200541.1"/>
    <property type="molecule type" value="Genomic_DNA"/>
</dbReference>
<organism evidence="2 3">
    <name type="scientific">Shivajiella indica</name>
    <dbReference type="NCBI Taxonomy" id="872115"/>
    <lineage>
        <taxon>Bacteria</taxon>
        <taxon>Pseudomonadati</taxon>
        <taxon>Bacteroidota</taxon>
        <taxon>Cytophagia</taxon>
        <taxon>Cytophagales</taxon>
        <taxon>Cyclobacteriaceae</taxon>
        <taxon>Shivajiella</taxon>
    </lineage>
</organism>
<proteinExistence type="predicted"/>
<evidence type="ECO:0000256" key="1">
    <source>
        <dbReference type="SAM" id="Phobius"/>
    </source>
</evidence>
<keyword evidence="3" id="KW-1185">Reference proteome</keyword>
<gene>
    <name evidence="2" type="ORF">ACFSKV_03115</name>
</gene>